<name>A0ABT8FZR4_9MICO</name>
<dbReference type="EMBL" id="JAUHPV010000002">
    <property type="protein sequence ID" value="MDN4472378.1"/>
    <property type="molecule type" value="Genomic_DNA"/>
</dbReference>
<dbReference type="RefSeq" id="WP_301126874.1">
    <property type="nucleotide sequence ID" value="NZ_JAUHPV010000002.1"/>
</dbReference>
<keyword evidence="6" id="KW-0966">Cell projection</keyword>
<comment type="caution">
    <text evidence="6">The sequence shown here is derived from an EMBL/GenBank/DDBJ whole genome shotgun (WGS) entry which is preliminary data.</text>
</comment>
<comment type="subcellular location">
    <subcellularLocation>
        <location evidence="1 4">Bacterial flagellum basal body</location>
    </subcellularLocation>
</comment>
<dbReference type="HAMAP" id="MF_00724">
    <property type="entry name" value="FliE"/>
    <property type="match status" value="1"/>
</dbReference>
<dbReference type="InterPro" id="IPR001624">
    <property type="entry name" value="FliE"/>
</dbReference>
<sequence length="103" mass="10172">MTIPAISGVGGAVAPTGYMGAASATGVPGSDGAFASTLASAVDNVQGLQSTSSELAVKAVSGDLADVHQYTIAATEAAVTLELVSAVRNKAVEAFTEIMRMQA</sequence>
<dbReference type="Pfam" id="PF02049">
    <property type="entry name" value="FliE"/>
    <property type="match status" value="1"/>
</dbReference>
<dbReference type="PANTHER" id="PTHR34653">
    <property type="match status" value="1"/>
</dbReference>
<dbReference type="PRINTS" id="PR01006">
    <property type="entry name" value="FLGHOOKFLIE"/>
</dbReference>
<dbReference type="NCBIfam" id="TIGR00205">
    <property type="entry name" value="fliE"/>
    <property type="match status" value="1"/>
</dbReference>
<keyword evidence="6" id="KW-0282">Flagellum</keyword>
<evidence type="ECO:0000256" key="2">
    <source>
        <dbReference type="ARBA" id="ARBA00009272"/>
    </source>
</evidence>
<dbReference type="Proteomes" id="UP001172738">
    <property type="component" value="Unassembled WGS sequence"/>
</dbReference>
<evidence type="ECO:0000256" key="5">
    <source>
        <dbReference type="NCBIfam" id="TIGR00205"/>
    </source>
</evidence>
<accession>A0ABT8FZR4</accession>
<comment type="similarity">
    <text evidence="2 4">Belongs to the FliE family.</text>
</comment>
<proteinExistence type="inferred from homology"/>
<reference evidence="6" key="1">
    <citation type="submission" date="2023-06" db="EMBL/GenBank/DDBJ databases">
        <title>SYSU T00b26.</title>
        <authorList>
            <person name="Gao L."/>
            <person name="Fang B.-Z."/>
            <person name="Li W.-J."/>
        </authorList>
    </citation>
    <scope>NUCLEOTIDE SEQUENCE</scope>
    <source>
        <strain evidence="6">SYSU T00b26</strain>
    </source>
</reference>
<keyword evidence="7" id="KW-1185">Reference proteome</keyword>
<evidence type="ECO:0000256" key="3">
    <source>
        <dbReference type="ARBA" id="ARBA00023143"/>
    </source>
</evidence>
<organism evidence="6 7">
    <name type="scientific">Demequina zhanjiangensis</name>
    <dbReference type="NCBI Taxonomy" id="3051659"/>
    <lineage>
        <taxon>Bacteria</taxon>
        <taxon>Bacillati</taxon>
        <taxon>Actinomycetota</taxon>
        <taxon>Actinomycetes</taxon>
        <taxon>Micrococcales</taxon>
        <taxon>Demequinaceae</taxon>
        <taxon>Demequina</taxon>
    </lineage>
</organism>
<evidence type="ECO:0000313" key="6">
    <source>
        <dbReference type="EMBL" id="MDN4472378.1"/>
    </source>
</evidence>
<evidence type="ECO:0000256" key="1">
    <source>
        <dbReference type="ARBA" id="ARBA00004117"/>
    </source>
</evidence>
<dbReference type="PANTHER" id="PTHR34653:SF1">
    <property type="entry name" value="FLAGELLAR HOOK-BASAL BODY COMPLEX PROTEIN FLIE"/>
    <property type="match status" value="1"/>
</dbReference>
<evidence type="ECO:0000256" key="4">
    <source>
        <dbReference type="HAMAP-Rule" id="MF_00724"/>
    </source>
</evidence>
<keyword evidence="3 4" id="KW-0975">Bacterial flagellum</keyword>
<gene>
    <name evidence="4 6" type="primary">fliE</name>
    <name evidence="6" type="ORF">QQX04_05160</name>
</gene>
<protein>
    <recommendedName>
        <fullName evidence="4 5">Flagellar hook-basal body complex protein FliE</fullName>
    </recommendedName>
</protein>
<evidence type="ECO:0000313" key="7">
    <source>
        <dbReference type="Proteomes" id="UP001172738"/>
    </source>
</evidence>
<keyword evidence="6" id="KW-0969">Cilium</keyword>